<accession>A0AAV7L3C1</accession>
<comment type="caution">
    <text evidence="2">The sequence shown here is derived from an EMBL/GenBank/DDBJ whole genome shotgun (WGS) entry which is preliminary data.</text>
</comment>
<keyword evidence="3" id="KW-1185">Reference proteome</keyword>
<dbReference type="EMBL" id="JANPWB010000016">
    <property type="protein sequence ID" value="KAJ1082160.1"/>
    <property type="molecule type" value="Genomic_DNA"/>
</dbReference>
<dbReference type="AlphaFoldDB" id="A0AAV7L3C1"/>
<evidence type="ECO:0000313" key="3">
    <source>
        <dbReference type="Proteomes" id="UP001066276"/>
    </source>
</evidence>
<feature type="region of interest" description="Disordered" evidence="1">
    <location>
        <begin position="79"/>
        <end position="131"/>
    </location>
</feature>
<protein>
    <submittedName>
        <fullName evidence="2">Uncharacterized protein</fullName>
    </submittedName>
</protein>
<proteinExistence type="predicted"/>
<sequence length="131" mass="13206">MRPTLVPPGLVFFGSTTMTVSGSAGDNFLALLVPRGVVTLGPPQPLCVVFCCLRGSAPVGRKGGLTSPLTAASGFVRCSRGREPLGPAPPPRGGPHYSGPQYRGSLGWAASPDRTDHAAAPGSTRGPGLSG</sequence>
<dbReference type="Proteomes" id="UP001066276">
    <property type="component" value="Chromosome 12"/>
</dbReference>
<name>A0AAV7L3C1_PLEWA</name>
<evidence type="ECO:0000313" key="2">
    <source>
        <dbReference type="EMBL" id="KAJ1082160.1"/>
    </source>
</evidence>
<organism evidence="2 3">
    <name type="scientific">Pleurodeles waltl</name>
    <name type="common">Iberian ribbed newt</name>
    <dbReference type="NCBI Taxonomy" id="8319"/>
    <lineage>
        <taxon>Eukaryota</taxon>
        <taxon>Metazoa</taxon>
        <taxon>Chordata</taxon>
        <taxon>Craniata</taxon>
        <taxon>Vertebrata</taxon>
        <taxon>Euteleostomi</taxon>
        <taxon>Amphibia</taxon>
        <taxon>Batrachia</taxon>
        <taxon>Caudata</taxon>
        <taxon>Salamandroidea</taxon>
        <taxon>Salamandridae</taxon>
        <taxon>Pleurodelinae</taxon>
        <taxon>Pleurodeles</taxon>
    </lineage>
</organism>
<evidence type="ECO:0000256" key="1">
    <source>
        <dbReference type="SAM" id="MobiDB-lite"/>
    </source>
</evidence>
<reference evidence="2" key="1">
    <citation type="journal article" date="2022" name="bioRxiv">
        <title>Sequencing and chromosome-scale assembly of the giantPleurodeles waltlgenome.</title>
        <authorList>
            <person name="Brown T."/>
            <person name="Elewa A."/>
            <person name="Iarovenko S."/>
            <person name="Subramanian E."/>
            <person name="Araus A.J."/>
            <person name="Petzold A."/>
            <person name="Susuki M."/>
            <person name="Suzuki K.-i.T."/>
            <person name="Hayashi T."/>
            <person name="Toyoda A."/>
            <person name="Oliveira C."/>
            <person name="Osipova E."/>
            <person name="Leigh N.D."/>
            <person name="Simon A."/>
            <person name="Yun M.H."/>
        </authorList>
    </citation>
    <scope>NUCLEOTIDE SEQUENCE</scope>
    <source>
        <strain evidence="2">20211129_DDA</strain>
        <tissue evidence="2">Liver</tissue>
    </source>
</reference>
<gene>
    <name evidence="2" type="ORF">NDU88_002330</name>
</gene>